<evidence type="ECO:0000313" key="8">
    <source>
        <dbReference type="Proteomes" id="UP000186079"/>
    </source>
</evidence>
<keyword evidence="3" id="KW-1005">Bacterial flagellum biogenesis</keyword>
<keyword evidence="4" id="KW-0175">Coiled coil</keyword>
<comment type="similarity">
    <text evidence="2">Belongs to the FlgN family.</text>
</comment>
<gene>
    <name evidence="5" type="ORF">PT85_00960</name>
    <name evidence="6" type="ORF">SAMN05421672_11546</name>
</gene>
<reference evidence="6 8" key="2">
    <citation type="submission" date="2017-01" db="EMBL/GenBank/DDBJ databases">
        <authorList>
            <person name="Mah S.A."/>
            <person name="Swanson W.J."/>
            <person name="Moy G.W."/>
            <person name="Vacquier V.D."/>
        </authorList>
    </citation>
    <scope>NUCLEOTIDE SEQUENCE [LARGE SCALE GENOMIC DNA]</scope>
    <source>
        <strain evidence="6 8">ATCC 29606</strain>
    </source>
</reference>
<sequence length="157" mass="17133">MPVAQLLNSFRADIEQAQRLLELLESEHHALCHCELAVLESLLGDKTRLLDELDRQRHQRSDLLRASGLSADRAGLETLAARSSDGEALLEAATQLAELLDSCQGLNQRNGRLIQNGQTNVEGLLMVVRGKNDAAGLYNRLGQSAASIARQRPLSQA</sequence>
<dbReference type="InterPro" id="IPR036679">
    <property type="entry name" value="FlgN-like_sf"/>
</dbReference>
<dbReference type="Proteomes" id="UP000030980">
    <property type="component" value="Unassembled WGS sequence"/>
</dbReference>
<dbReference type="InterPro" id="IPR007809">
    <property type="entry name" value="FlgN-like"/>
</dbReference>
<comment type="function">
    <text evidence="1">Required for the efficient initiation of filament assembly.</text>
</comment>
<evidence type="ECO:0000256" key="4">
    <source>
        <dbReference type="SAM" id="Coils"/>
    </source>
</evidence>
<dbReference type="EMBL" id="FTMC01000015">
    <property type="protein sequence ID" value="SIR13245.1"/>
    <property type="molecule type" value="Genomic_DNA"/>
</dbReference>
<name>A0A0B2D804_9PSED</name>
<dbReference type="GO" id="GO:0044780">
    <property type="term" value="P:bacterial-type flagellum assembly"/>
    <property type="evidence" value="ECO:0007669"/>
    <property type="project" value="InterPro"/>
</dbReference>
<reference evidence="5 7" key="1">
    <citation type="submission" date="2014-11" db="EMBL/GenBank/DDBJ databases">
        <title>Genome sequence of Pseudomonas tuomuerensis JCM 14085.</title>
        <authorList>
            <person name="Shin S.-K."/>
            <person name="Yi H."/>
        </authorList>
    </citation>
    <scope>NUCLEOTIDE SEQUENCE [LARGE SCALE GENOMIC DNA]</scope>
    <source>
        <strain evidence="5 7">JCM 14085</strain>
    </source>
</reference>
<dbReference type="STRING" id="706570.PT85_00960"/>
<evidence type="ECO:0000313" key="7">
    <source>
        <dbReference type="Proteomes" id="UP000030980"/>
    </source>
</evidence>
<dbReference type="Gene3D" id="1.20.58.300">
    <property type="entry name" value="FlgN-like"/>
    <property type="match status" value="1"/>
</dbReference>
<organism evidence="5 7">
    <name type="scientific">Pseudomonas flexibilis</name>
    <dbReference type="NCBI Taxonomy" id="706570"/>
    <lineage>
        <taxon>Bacteria</taxon>
        <taxon>Pseudomonadati</taxon>
        <taxon>Pseudomonadota</taxon>
        <taxon>Gammaproteobacteria</taxon>
        <taxon>Pseudomonadales</taxon>
        <taxon>Pseudomonadaceae</taxon>
        <taxon>Pseudomonas</taxon>
    </lineage>
</organism>
<evidence type="ECO:0000256" key="2">
    <source>
        <dbReference type="ARBA" id="ARBA00007703"/>
    </source>
</evidence>
<dbReference type="EMBL" id="JTAK01000001">
    <property type="protein sequence ID" value="KHO66181.1"/>
    <property type="molecule type" value="Genomic_DNA"/>
</dbReference>
<keyword evidence="6" id="KW-0282">Flagellum</keyword>
<evidence type="ECO:0000256" key="1">
    <source>
        <dbReference type="ARBA" id="ARBA00002397"/>
    </source>
</evidence>
<evidence type="ECO:0000313" key="5">
    <source>
        <dbReference type="EMBL" id="KHO66181.1"/>
    </source>
</evidence>
<dbReference type="Pfam" id="PF05130">
    <property type="entry name" value="FlgN"/>
    <property type="match status" value="1"/>
</dbReference>
<keyword evidence="7" id="KW-1185">Reference proteome</keyword>
<dbReference type="SUPFAM" id="SSF140566">
    <property type="entry name" value="FlgN-like"/>
    <property type="match status" value="1"/>
</dbReference>
<keyword evidence="6" id="KW-0966">Cell projection</keyword>
<dbReference type="AlphaFoldDB" id="A0A0B2D804"/>
<accession>A0A0B2D804</accession>
<dbReference type="PATRIC" id="fig|706570.3.peg.751"/>
<dbReference type="Proteomes" id="UP000186079">
    <property type="component" value="Unassembled WGS sequence"/>
</dbReference>
<accession>A0A0B3BYR7</accession>
<protein>
    <submittedName>
        <fullName evidence="6">Flagella synthesis protein FlgN</fullName>
    </submittedName>
</protein>
<dbReference type="OrthoDB" id="5734604at2"/>
<feature type="coiled-coil region" evidence="4">
    <location>
        <begin position="7"/>
        <end position="59"/>
    </location>
</feature>
<keyword evidence="6" id="KW-0969">Cilium</keyword>
<evidence type="ECO:0000256" key="3">
    <source>
        <dbReference type="ARBA" id="ARBA00022795"/>
    </source>
</evidence>
<proteinExistence type="inferred from homology"/>
<dbReference type="RefSeq" id="WP_027591189.1">
    <property type="nucleotide sequence ID" value="NZ_FMUP01000007.1"/>
</dbReference>
<evidence type="ECO:0000313" key="6">
    <source>
        <dbReference type="EMBL" id="SIR13245.1"/>
    </source>
</evidence>